<sequence length="176" mass="20621">KYCLSILIRLAKMLQLWCNMLILTGLFWSSSGLSRPYHYINAAMSWPEAQSYCRERFTDLATVDSMDDVNRLVNKVDAGYSGSVWIGLKRGTQKQWSWSNGENTTSQYYNWASGQPNWDGDCVVIFSGFWHNMSCSYKRYFVCYSEFPVILNLLLCHLTEKEELRTDTFFVFFNRK</sequence>
<dbReference type="Proteomes" id="UP000472262">
    <property type="component" value="Unassembled WGS sequence"/>
</dbReference>
<dbReference type="InterPro" id="IPR018378">
    <property type="entry name" value="C-type_lectin_CS"/>
</dbReference>
<dbReference type="SUPFAM" id="SSF56436">
    <property type="entry name" value="C-type lectin-like"/>
    <property type="match status" value="1"/>
</dbReference>
<dbReference type="PROSITE" id="PS00615">
    <property type="entry name" value="C_TYPE_LECTIN_1"/>
    <property type="match status" value="1"/>
</dbReference>
<evidence type="ECO:0000259" key="2">
    <source>
        <dbReference type="PROSITE" id="PS50041"/>
    </source>
</evidence>
<reference evidence="3" key="2">
    <citation type="submission" date="2025-09" db="UniProtKB">
        <authorList>
            <consortium name="Ensembl"/>
        </authorList>
    </citation>
    <scope>IDENTIFICATION</scope>
</reference>
<dbReference type="InterPro" id="IPR001304">
    <property type="entry name" value="C-type_lectin-like"/>
</dbReference>
<dbReference type="InterPro" id="IPR016187">
    <property type="entry name" value="CTDL_fold"/>
</dbReference>
<dbReference type="PROSITE" id="PS50041">
    <property type="entry name" value="C_TYPE_LECTIN_2"/>
    <property type="match status" value="1"/>
</dbReference>
<protein>
    <recommendedName>
        <fullName evidence="2">C-type lectin domain-containing protein</fullName>
    </recommendedName>
</protein>
<evidence type="ECO:0000313" key="3">
    <source>
        <dbReference type="Ensembl" id="ENSSGRP00000000140.1"/>
    </source>
</evidence>
<dbReference type="InParanoid" id="A0A672JV09"/>
<proteinExistence type="predicted"/>
<dbReference type="PANTHER" id="PTHR45784">
    <property type="entry name" value="C-TYPE LECTIN DOMAIN FAMILY 20 MEMBER A-RELATED"/>
    <property type="match status" value="1"/>
</dbReference>
<evidence type="ECO:0000256" key="1">
    <source>
        <dbReference type="ARBA" id="ARBA00023157"/>
    </source>
</evidence>
<dbReference type="SMART" id="SM00034">
    <property type="entry name" value="CLECT"/>
    <property type="match status" value="1"/>
</dbReference>
<feature type="domain" description="C-type lectin" evidence="2">
    <location>
        <begin position="37"/>
        <end position="144"/>
    </location>
</feature>
<keyword evidence="4" id="KW-1185">Reference proteome</keyword>
<dbReference type="InterPro" id="IPR016186">
    <property type="entry name" value="C-type_lectin-like/link_sf"/>
</dbReference>
<dbReference type="Pfam" id="PF00059">
    <property type="entry name" value="Lectin_C"/>
    <property type="match status" value="1"/>
</dbReference>
<dbReference type="Gene3D" id="3.10.100.10">
    <property type="entry name" value="Mannose-Binding Protein A, subunit A"/>
    <property type="match status" value="1"/>
</dbReference>
<dbReference type="Ensembl" id="ENSSGRT00000000168.1">
    <property type="protein sequence ID" value="ENSSGRP00000000140.1"/>
    <property type="gene ID" value="ENSSGRG00000000088.1"/>
</dbReference>
<dbReference type="AlphaFoldDB" id="A0A672JV09"/>
<evidence type="ECO:0000313" key="4">
    <source>
        <dbReference type="Proteomes" id="UP000472262"/>
    </source>
</evidence>
<dbReference type="OMA" id="NWTHANC"/>
<reference evidence="3" key="1">
    <citation type="submission" date="2025-08" db="UniProtKB">
        <authorList>
            <consortium name="Ensembl"/>
        </authorList>
    </citation>
    <scope>IDENTIFICATION</scope>
</reference>
<name>A0A672JV09_SINGR</name>
<dbReference type="PANTHER" id="PTHR45784:SF3">
    <property type="entry name" value="C-TYPE LECTIN DOMAIN FAMILY 4 MEMBER K-LIKE-RELATED"/>
    <property type="match status" value="1"/>
</dbReference>
<accession>A0A672JV09</accession>
<keyword evidence="1" id="KW-1015">Disulfide bond</keyword>
<organism evidence="3 4">
    <name type="scientific">Sinocyclocheilus grahami</name>
    <name type="common">Dianchi golden-line fish</name>
    <name type="synonym">Barbus grahami</name>
    <dbReference type="NCBI Taxonomy" id="75366"/>
    <lineage>
        <taxon>Eukaryota</taxon>
        <taxon>Metazoa</taxon>
        <taxon>Chordata</taxon>
        <taxon>Craniata</taxon>
        <taxon>Vertebrata</taxon>
        <taxon>Euteleostomi</taxon>
        <taxon>Actinopterygii</taxon>
        <taxon>Neopterygii</taxon>
        <taxon>Teleostei</taxon>
        <taxon>Ostariophysi</taxon>
        <taxon>Cypriniformes</taxon>
        <taxon>Cyprinidae</taxon>
        <taxon>Cyprininae</taxon>
        <taxon>Sinocyclocheilus</taxon>
    </lineage>
</organism>